<sequence>VTGSIEVREFASAHDEEDFLFDFTADGGGADGATFKAVAASLKPQILAALAVFGERIHALEK</sequence>
<dbReference type="STRING" id="145388.A0A0D2MJN5"/>
<proteinExistence type="predicted"/>
<accession>A0A0D2MJN5</accession>
<feature type="non-terminal residue" evidence="1">
    <location>
        <position position="1"/>
    </location>
</feature>
<evidence type="ECO:0008006" key="3">
    <source>
        <dbReference type="Google" id="ProtNLM"/>
    </source>
</evidence>
<dbReference type="AlphaFoldDB" id="A0A0D2MJN5"/>
<protein>
    <recommendedName>
        <fullName evidence="3">Activator of Hsp90 ATPase N-terminal domain-containing protein</fullName>
    </recommendedName>
</protein>
<reference evidence="1 2" key="1">
    <citation type="journal article" date="2013" name="BMC Genomics">
        <title>Reconstruction of the lipid metabolism for the microalga Monoraphidium neglectum from its genome sequence reveals characteristics suitable for biofuel production.</title>
        <authorList>
            <person name="Bogen C."/>
            <person name="Al-Dilaimi A."/>
            <person name="Albersmeier A."/>
            <person name="Wichmann J."/>
            <person name="Grundmann M."/>
            <person name="Rupp O."/>
            <person name="Lauersen K.J."/>
            <person name="Blifernez-Klassen O."/>
            <person name="Kalinowski J."/>
            <person name="Goesmann A."/>
            <person name="Mussgnug J.H."/>
            <person name="Kruse O."/>
        </authorList>
    </citation>
    <scope>NUCLEOTIDE SEQUENCE [LARGE SCALE GENOMIC DNA]</scope>
    <source>
        <strain evidence="1 2">SAG 48.87</strain>
    </source>
</reference>
<evidence type="ECO:0000313" key="2">
    <source>
        <dbReference type="Proteomes" id="UP000054498"/>
    </source>
</evidence>
<dbReference type="KEGG" id="mng:MNEG_4785"/>
<gene>
    <name evidence="1" type="ORF">MNEG_4785</name>
</gene>
<organism evidence="1 2">
    <name type="scientific">Monoraphidium neglectum</name>
    <dbReference type="NCBI Taxonomy" id="145388"/>
    <lineage>
        <taxon>Eukaryota</taxon>
        <taxon>Viridiplantae</taxon>
        <taxon>Chlorophyta</taxon>
        <taxon>core chlorophytes</taxon>
        <taxon>Chlorophyceae</taxon>
        <taxon>CS clade</taxon>
        <taxon>Sphaeropleales</taxon>
        <taxon>Selenastraceae</taxon>
        <taxon>Monoraphidium</taxon>
    </lineage>
</organism>
<evidence type="ECO:0000313" key="1">
    <source>
        <dbReference type="EMBL" id="KIZ03180.1"/>
    </source>
</evidence>
<dbReference type="GeneID" id="25737662"/>
<dbReference type="EMBL" id="KK100899">
    <property type="protein sequence ID" value="KIZ03180.1"/>
    <property type="molecule type" value="Genomic_DNA"/>
</dbReference>
<dbReference type="RefSeq" id="XP_013902199.1">
    <property type="nucleotide sequence ID" value="XM_014046745.1"/>
</dbReference>
<keyword evidence="2" id="KW-1185">Reference proteome</keyword>
<name>A0A0D2MJN5_9CHLO</name>
<dbReference type="Proteomes" id="UP000054498">
    <property type="component" value="Unassembled WGS sequence"/>
</dbReference>